<organism evidence="1 2">
    <name type="scientific">Oligosphaera ethanolica</name>
    <dbReference type="NCBI Taxonomy" id="760260"/>
    <lineage>
        <taxon>Bacteria</taxon>
        <taxon>Pseudomonadati</taxon>
        <taxon>Lentisphaerota</taxon>
        <taxon>Oligosphaeria</taxon>
        <taxon>Oligosphaerales</taxon>
        <taxon>Oligosphaeraceae</taxon>
        <taxon>Oligosphaera</taxon>
    </lineage>
</organism>
<accession>A0AAE3VD52</accession>
<dbReference type="AlphaFoldDB" id="A0AAE3VD52"/>
<keyword evidence="2" id="KW-1185">Reference proteome</keyword>
<name>A0AAE3VD52_9BACT</name>
<dbReference type="PANTHER" id="PTHR36848">
    <property type="entry name" value="DNA-BINDING PROTEIN (PUTATIVE SECRETED PROTEIN)-RELATED"/>
    <property type="match status" value="1"/>
</dbReference>
<reference evidence="1" key="1">
    <citation type="submission" date="2023-07" db="EMBL/GenBank/DDBJ databases">
        <title>Genomic Encyclopedia of Type Strains, Phase IV (KMG-IV): sequencing the most valuable type-strain genomes for metagenomic binning, comparative biology and taxonomic classification.</title>
        <authorList>
            <person name="Goeker M."/>
        </authorList>
    </citation>
    <scope>NUCLEOTIDE SEQUENCE</scope>
    <source>
        <strain evidence="1">DSM 24202</strain>
    </source>
</reference>
<dbReference type="PANTHER" id="PTHR36848:SF2">
    <property type="entry name" value="SECRETED PROTEIN"/>
    <property type="match status" value="1"/>
</dbReference>
<dbReference type="InterPro" id="IPR053161">
    <property type="entry name" value="Ulvan_degrading_GH"/>
</dbReference>
<dbReference type="Gene3D" id="2.60.120.260">
    <property type="entry name" value="Galactose-binding domain-like"/>
    <property type="match status" value="1"/>
</dbReference>
<dbReference type="RefSeq" id="WP_307259624.1">
    <property type="nucleotide sequence ID" value="NZ_JAUSVL010000001.1"/>
</dbReference>
<dbReference type="SUPFAM" id="SSF49785">
    <property type="entry name" value="Galactose-binding domain-like"/>
    <property type="match status" value="1"/>
</dbReference>
<dbReference type="EMBL" id="JAUSVL010000001">
    <property type="protein sequence ID" value="MDQ0288302.1"/>
    <property type="molecule type" value="Genomic_DNA"/>
</dbReference>
<sequence length="785" mass="87361">MLSVSQLTTPPPECSPAYFWQINGQVDIPMLIDELRAMHANGLNAVCLHPFPDEFRPKMMPARVSIPYLSPEWLAMTRALCEECRRLGMNYWLYDEGGWPSGGAGGQVWQNAKDKEAVQQRVYKLENGQAVLKILGANPQVAAPYPDVLNPAVTREFLRITHEQYAKYLGEFFGREITFVFTDEPGTAHCSPGTLGSTADFIAQFRKLKGYDVTPFLPALLAVEKGDEPSEVTTARMDYHDVLSTLFARRFLAPIRRWCRRHGLLSGGHFSGEDTPAGNRFGTYGNIMQSLRMLDVPGVDAIWRQLFPGQRVHPFPKYASSAAHQNGNRFALAEIFAVYGNALSPAEMRWLVDYMLVRGINLIVPSKISTCHREHFMSGIRPHFGRVNPLWPYMKEYHQYIERSCHLLSLGKPHCPSAVYFDIRSIWAGGTAMAEAIRRHEDVAKAMSEKQCDFDYLDDDALAKARVKNGSLLVGKMRYRCLVIPTAGHMSDAAKNTLQAFTQAGGTVLDAASADKAERSAIISPDNPAIRVCKRVVGSNAIYFVVNESAEAQSFAITLPEKKAVSHYSPEDNRVTALTSDQGRFSWHLPAYSATFFITGAIAGVGKPRHPTPAEVAPSVLQRLDGAWTIQARRRIYPGTDDFVCEDLHEAPRPCALGDWRPVLGNDFSGEATYRCTFTLAQAQRIILDLGDVGYACKVAVNGKALPPKFLPPYCFDISAVVRAGRNDLDVTVANTLANALAPDAVLKQWAEKWPLQYEDKQRPFENEHHESGLFGPVTLLEDYD</sequence>
<dbReference type="InterPro" id="IPR008979">
    <property type="entry name" value="Galactose-bd-like_sf"/>
</dbReference>
<dbReference type="Pfam" id="PF17132">
    <property type="entry name" value="Glyco_hydro_106"/>
    <property type="match status" value="1"/>
</dbReference>
<dbReference type="NCBIfam" id="NF045579">
    <property type="entry name" value="rhamnoside_JR"/>
    <property type="match status" value="1"/>
</dbReference>
<dbReference type="Proteomes" id="UP001238163">
    <property type="component" value="Unassembled WGS sequence"/>
</dbReference>
<proteinExistence type="predicted"/>
<evidence type="ECO:0000313" key="2">
    <source>
        <dbReference type="Proteomes" id="UP001238163"/>
    </source>
</evidence>
<dbReference type="CDD" id="cd03143">
    <property type="entry name" value="A4_beta-galactosidase_middle_domain"/>
    <property type="match status" value="1"/>
</dbReference>
<comment type="caution">
    <text evidence="1">The sequence shown here is derived from an EMBL/GenBank/DDBJ whole genome shotgun (WGS) entry which is preliminary data.</text>
</comment>
<gene>
    <name evidence="1" type="ORF">J3R75_000409</name>
</gene>
<evidence type="ECO:0000313" key="1">
    <source>
        <dbReference type="EMBL" id="MDQ0288302.1"/>
    </source>
</evidence>
<protein>
    <submittedName>
        <fullName evidence="1">Uncharacterized protein</fullName>
    </submittedName>
</protein>
<dbReference type="Gene3D" id="3.40.50.880">
    <property type="match status" value="1"/>
</dbReference>
<dbReference type="InterPro" id="IPR029062">
    <property type="entry name" value="Class_I_gatase-like"/>
</dbReference>